<dbReference type="PANTHER" id="PTHR19303">
    <property type="entry name" value="TRANSPOSON"/>
    <property type="match status" value="1"/>
</dbReference>
<dbReference type="GO" id="GO:0005634">
    <property type="term" value="C:nucleus"/>
    <property type="evidence" value="ECO:0007669"/>
    <property type="project" value="UniProtKB-SubCell"/>
</dbReference>
<dbReference type="EMBL" id="BGPR01000931">
    <property type="protein sequence ID" value="GBM40491.1"/>
    <property type="molecule type" value="Genomic_DNA"/>
</dbReference>
<comment type="caution">
    <text evidence="4">The sequence shown here is derived from an EMBL/GenBank/DDBJ whole genome shotgun (WGS) entry which is preliminary data.</text>
</comment>
<comment type="subcellular location">
    <subcellularLocation>
        <location evidence="1">Nucleus</location>
    </subcellularLocation>
</comment>
<dbReference type="GO" id="GO:0003677">
    <property type="term" value="F:DNA binding"/>
    <property type="evidence" value="ECO:0007669"/>
    <property type="project" value="UniProtKB-KW"/>
</dbReference>
<evidence type="ECO:0000256" key="2">
    <source>
        <dbReference type="ARBA" id="ARBA00023125"/>
    </source>
</evidence>
<dbReference type="InterPro" id="IPR006600">
    <property type="entry name" value="HTH_CenpB_DNA-bd_dom"/>
</dbReference>
<dbReference type="SUPFAM" id="SSF46689">
    <property type="entry name" value="Homeodomain-like"/>
    <property type="match status" value="1"/>
</dbReference>
<dbReference type="InterPro" id="IPR009057">
    <property type="entry name" value="Homeodomain-like_sf"/>
</dbReference>
<reference evidence="4 5" key="1">
    <citation type="journal article" date="2019" name="Sci. Rep.">
        <title>Orb-weaving spider Araneus ventricosus genome elucidates the spidroin gene catalogue.</title>
        <authorList>
            <person name="Kono N."/>
            <person name="Nakamura H."/>
            <person name="Ohtoshi R."/>
            <person name="Moran D.A.P."/>
            <person name="Shinohara A."/>
            <person name="Yoshida Y."/>
            <person name="Fujiwara M."/>
            <person name="Mori M."/>
            <person name="Tomita M."/>
            <person name="Arakawa K."/>
        </authorList>
    </citation>
    <scope>NUCLEOTIDE SEQUENCE [LARGE SCALE GENOMIC DNA]</scope>
</reference>
<keyword evidence="5" id="KW-1185">Reference proteome</keyword>
<protein>
    <submittedName>
        <fullName evidence="4">Tigger transposable element-derived protein 4</fullName>
    </submittedName>
</protein>
<dbReference type="AlphaFoldDB" id="A0A4Y2FGX1"/>
<dbReference type="InterPro" id="IPR050863">
    <property type="entry name" value="CenT-Element_Derived"/>
</dbReference>
<evidence type="ECO:0000259" key="3">
    <source>
        <dbReference type="PROSITE" id="PS51253"/>
    </source>
</evidence>
<dbReference type="OrthoDB" id="9909311at2759"/>
<gene>
    <name evidence="4" type="primary">TIGD4_59</name>
    <name evidence="4" type="ORF">AVEN_28645_1</name>
</gene>
<sequence>MEKAQEISKKLNVERDASFSSGWLHKFKLRHGITGRTVSGESGDVDCETVDYWIQNQLPDLMKGYEQKYIFNAEESGLFYNLLPSKTLAIKSNTCHGGKKCRVRLTVLRVPIQMDLKNHLL</sequence>
<proteinExistence type="predicted"/>
<name>A0A4Y2FGX1_ARAVE</name>
<dbReference type="Pfam" id="PF03221">
    <property type="entry name" value="HTH_Tnp_Tc5"/>
    <property type="match status" value="1"/>
</dbReference>
<evidence type="ECO:0000313" key="4">
    <source>
        <dbReference type="EMBL" id="GBM40491.1"/>
    </source>
</evidence>
<dbReference type="Proteomes" id="UP000499080">
    <property type="component" value="Unassembled WGS sequence"/>
</dbReference>
<feature type="domain" description="HTH CENPB-type" evidence="3">
    <location>
        <begin position="1"/>
        <end position="37"/>
    </location>
</feature>
<dbReference type="PROSITE" id="PS51253">
    <property type="entry name" value="HTH_CENPB"/>
    <property type="match status" value="1"/>
</dbReference>
<dbReference type="PANTHER" id="PTHR19303:SF73">
    <property type="entry name" value="PROTEIN PDC2"/>
    <property type="match status" value="1"/>
</dbReference>
<dbReference type="Gene3D" id="1.10.10.60">
    <property type="entry name" value="Homeodomain-like"/>
    <property type="match status" value="1"/>
</dbReference>
<evidence type="ECO:0000313" key="5">
    <source>
        <dbReference type="Proteomes" id="UP000499080"/>
    </source>
</evidence>
<accession>A0A4Y2FGX1</accession>
<evidence type="ECO:0000256" key="1">
    <source>
        <dbReference type="ARBA" id="ARBA00004123"/>
    </source>
</evidence>
<keyword evidence="2" id="KW-0238">DNA-binding</keyword>
<organism evidence="4 5">
    <name type="scientific">Araneus ventricosus</name>
    <name type="common">Orbweaver spider</name>
    <name type="synonym">Epeira ventricosa</name>
    <dbReference type="NCBI Taxonomy" id="182803"/>
    <lineage>
        <taxon>Eukaryota</taxon>
        <taxon>Metazoa</taxon>
        <taxon>Ecdysozoa</taxon>
        <taxon>Arthropoda</taxon>
        <taxon>Chelicerata</taxon>
        <taxon>Arachnida</taxon>
        <taxon>Araneae</taxon>
        <taxon>Araneomorphae</taxon>
        <taxon>Entelegynae</taxon>
        <taxon>Araneoidea</taxon>
        <taxon>Araneidae</taxon>
        <taxon>Araneus</taxon>
    </lineage>
</organism>